<gene>
    <name evidence="3" type="ORF">CWD77_15330</name>
</gene>
<dbReference type="PROSITE" id="PS50213">
    <property type="entry name" value="FAS1"/>
    <property type="match status" value="1"/>
</dbReference>
<protein>
    <submittedName>
        <fullName evidence="3">Fasciclin</fullName>
    </submittedName>
</protein>
<dbReference type="SUPFAM" id="SSF82153">
    <property type="entry name" value="FAS1 domain"/>
    <property type="match status" value="1"/>
</dbReference>
<dbReference type="InterPro" id="IPR036378">
    <property type="entry name" value="FAS1_dom_sf"/>
</dbReference>
<feature type="signal peptide" evidence="1">
    <location>
        <begin position="1"/>
        <end position="20"/>
    </location>
</feature>
<reference evidence="3 4" key="1">
    <citation type="submission" date="2017-11" db="EMBL/GenBank/DDBJ databases">
        <title>Rhodohalobacter 15182 sp. nov., isolated from a salt lake.</title>
        <authorList>
            <person name="Han S."/>
        </authorList>
    </citation>
    <scope>NUCLEOTIDE SEQUENCE [LARGE SCALE GENOMIC DNA]</scope>
    <source>
        <strain evidence="3 4">15182</strain>
    </source>
</reference>
<dbReference type="FunFam" id="2.30.180.10:FF:000019">
    <property type="entry name" value="Cell surface lipoprotein"/>
    <property type="match status" value="1"/>
</dbReference>
<dbReference type="Pfam" id="PF02469">
    <property type="entry name" value="Fasciclin"/>
    <property type="match status" value="1"/>
</dbReference>
<dbReference type="AlphaFoldDB" id="A0A2N0VDZ5"/>
<dbReference type="SMART" id="SM00554">
    <property type="entry name" value="FAS1"/>
    <property type="match status" value="1"/>
</dbReference>
<dbReference type="PANTHER" id="PTHR10900:SF77">
    <property type="entry name" value="FI19380P1"/>
    <property type="match status" value="1"/>
</dbReference>
<proteinExistence type="predicted"/>
<dbReference type="InterPro" id="IPR000782">
    <property type="entry name" value="FAS1_domain"/>
</dbReference>
<evidence type="ECO:0000313" key="4">
    <source>
        <dbReference type="Proteomes" id="UP000233398"/>
    </source>
</evidence>
<name>A0A2N0VDZ5_9BACT</name>
<sequence>MKTLKILLMLVLAISYMAMAPYSVSDADHNHHDIVSMAEDTEDLSTLFAAIQAAELTDVLKGDGPFTVFAPTNAAFDALPDGTLESLLMPENRDQLVEILTYHVIAGEVMSGDLSDGMMAETVEGSEVTITLSDAGAKVNDANVVSADIEASNGVIHVIDAVILPPEEESGY</sequence>
<evidence type="ECO:0000256" key="1">
    <source>
        <dbReference type="SAM" id="SignalP"/>
    </source>
</evidence>
<dbReference type="Proteomes" id="UP000233398">
    <property type="component" value="Unassembled WGS sequence"/>
</dbReference>
<dbReference type="InterPro" id="IPR050904">
    <property type="entry name" value="Adhesion/Biosynth-related"/>
</dbReference>
<evidence type="ECO:0000313" key="3">
    <source>
        <dbReference type="EMBL" id="PKD42411.1"/>
    </source>
</evidence>
<dbReference type="Gene3D" id="2.30.180.10">
    <property type="entry name" value="FAS1 domain"/>
    <property type="match status" value="1"/>
</dbReference>
<keyword evidence="4" id="KW-1185">Reference proteome</keyword>
<dbReference type="PANTHER" id="PTHR10900">
    <property type="entry name" value="PERIOSTIN-RELATED"/>
    <property type="match status" value="1"/>
</dbReference>
<dbReference type="OrthoDB" id="1119934at2"/>
<comment type="caution">
    <text evidence="3">The sequence shown here is derived from an EMBL/GenBank/DDBJ whole genome shotgun (WGS) entry which is preliminary data.</text>
</comment>
<evidence type="ECO:0000259" key="2">
    <source>
        <dbReference type="PROSITE" id="PS50213"/>
    </source>
</evidence>
<dbReference type="EMBL" id="PISP01000007">
    <property type="protein sequence ID" value="PKD42411.1"/>
    <property type="molecule type" value="Genomic_DNA"/>
</dbReference>
<feature type="chain" id="PRO_5014864519" evidence="1">
    <location>
        <begin position="21"/>
        <end position="172"/>
    </location>
</feature>
<dbReference type="GO" id="GO:0005615">
    <property type="term" value="C:extracellular space"/>
    <property type="evidence" value="ECO:0007669"/>
    <property type="project" value="TreeGrafter"/>
</dbReference>
<accession>A0A2N0VDZ5</accession>
<feature type="domain" description="FAS1" evidence="2">
    <location>
        <begin position="31"/>
        <end position="163"/>
    </location>
</feature>
<keyword evidence="1" id="KW-0732">Signal</keyword>
<organism evidence="3 4">
    <name type="scientific">Rhodohalobacter barkolensis</name>
    <dbReference type="NCBI Taxonomy" id="2053187"/>
    <lineage>
        <taxon>Bacteria</taxon>
        <taxon>Pseudomonadati</taxon>
        <taxon>Balneolota</taxon>
        <taxon>Balneolia</taxon>
        <taxon>Balneolales</taxon>
        <taxon>Balneolaceae</taxon>
        <taxon>Rhodohalobacter</taxon>
    </lineage>
</organism>